<dbReference type="Gramene" id="ERM98839">
    <property type="protein sequence ID" value="ERM98839"/>
    <property type="gene ID" value="AMTR_s00738p00011360"/>
</dbReference>
<organism evidence="1 2">
    <name type="scientific">Amborella trichopoda</name>
    <dbReference type="NCBI Taxonomy" id="13333"/>
    <lineage>
        <taxon>Eukaryota</taxon>
        <taxon>Viridiplantae</taxon>
        <taxon>Streptophyta</taxon>
        <taxon>Embryophyta</taxon>
        <taxon>Tracheophyta</taxon>
        <taxon>Spermatophyta</taxon>
        <taxon>Magnoliopsida</taxon>
        <taxon>Amborellales</taxon>
        <taxon>Amborellaceae</taxon>
        <taxon>Amborella</taxon>
    </lineage>
</organism>
<accession>W1NVY6</accession>
<gene>
    <name evidence="1" type="ORF">AMTR_s00738p00011360</name>
</gene>
<keyword evidence="2" id="KW-1185">Reference proteome</keyword>
<sequence>MTLVGMMLKRVNVPTLSRPSKAAETTEVVSIALKIERHYKFSGLCANSTVFPTWEHFQSNPSGGCSTGISRQLGGLDSDMISKSSSSTKGRVLTTWYIDLQFGQKAIRTEDS</sequence>
<dbReference type="EMBL" id="KI395255">
    <property type="protein sequence ID" value="ERM98839.1"/>
    <property type="molecule type" value="Genomic_DNA"/>
</dbReference>
<dbReference type="AlphaFoldDB" id="W1NVY6"/>
<evidence type="ECO:0000313" key="1">
    <source>
        <dbReference type="EMBL" id="ERM98839.1"/>
    </source>
</evidence>
<protein>
    <submittedName>
        <fullName evidence="1">Uncharacterized protein</fullName>
    </submittedName>
</protein>
<dbReference type="HOGENOM" id="CLU_2149268_0_0_1"/>
<dbReference type="Proteomes" id="UP000017836">
    <property type="component" value="Unassembled WGS sequence"/>
</dbReference>
<name>W1NVY6_AMBTC</name>
<evidence type="ECO:0000313" key="2">
    <source>
        <dbReference type="Proteomes" id="UP000017836"/>
    </source>
</evidence>
<reference evidence="2" key="1">
    <citation type="journal article" date="2013" name="Science">
        <title>The Amborella genome and the evolution of flowering plants.</title>
        <authorList>
            <consortium name="Amborella Genome Project"/>
        </authorList>
    </citation>
    <scope>NUCLEOTIDE SEQUENCE [LARGE SCALE GENOMIC DNA]</scope>
</reference>
<proteinExistence type="predicted"/>